<feature type="signal peptide" evidence="2">
    <location>
        <begin position="1"/>
        <end position="24"/>
    </location>
</feature>
<evidence type="ECO:0000256" key="1">
    <source>
        <dbReference type="SAM" id="MobiDB-lite"/>
    </source>
</evidence>
<reference evidence="4" key="1">
    <citation type="journal article" date="2018" name="Nat. Microbiol.">
        <title>Leveraging single-cell genomics to expand the fungal tree of life.</title>
        <authorList>
            <person name="Ahrendt S.R."/>
            <person name="Quandt C.A."/>
            <person name="Ciobanu D."/>
            <person name="Clum A."/>
            <person name="Salamov A."/>
            <person name="Andreopoulos B."/>
            <person name="Cheng J.F."/>
            <person name="Woyke T."/>
            <person name="Pelin A."/>
            <person name="Henrissat B."/>
            <person name="Reynolds N.K."/>
            <person name="Benny G.L."/>
            <person name="Smith M.E."/>
            <person name="James T.Y."/>
            <person name="Grigoriev I.V."/>
        </authorList>
    </citation>
    <scope>NUCLEOTIDE SEQUENCE [LARGE SCALE GENOMIC DNA]</scope>
</reference>
<dbReference type="AlphaFoldDB" id="A0A4P9XZJ1"/>
<evidence type="ECO:0000313" key="3">
    <source>
        <dbReference type="EMBL" id="RKP11916.1"/>
    </source>
</evidence>
<dbReference type="Proteomes" id="UP000267251">
    <property type="component" value="Unassembled WGS sequence"/>
</dbReference>
<name>A0A4P9XZJ1_9FUNG</name>
<accession>A0A4P9XZJ1</accession>
<keyword evidence="2" id="KW-0732">Signal</keyword>
<feature type="chain" id="PRO_5020742154" evidence="2">
    <location>
        <begin position="25"/>
        <end position="266"/>
    </location>
</feature>
<evidence type="ECO:0000256" key="2">
    <source>
        <dbReference type="SAM" id="SignalP"/>
    </source>
</evidence>
<evidence type="ECO:0000313" key="4">
    <source>
        <dbReference type="Proteomes" id="UP000267251"/>
    </source>
</evidence>
<organism evidence="3 4">
    <name type="scientific">Piptocephalis cylindrospora</name>
    <dbReference type="NCBI Taxonomy" id="1907219"/>
    <lineage>
        <taxon>Eukaryota</taxon>
        <taxon>Fungi</taxon>
        <taxon>Fungi incertae sedis</taxon>
        <taxon>Zoopagomycota</taxon>
        <taxon>Zoopagomycotina</taxon>
        <taxon>Zoopagomycetes</taxon>
        <taxon>Zoopagales</taxon>
        <taxon>Piptocephalidaceae</taxon>
        <taxon>Piptocephalis</taxon>
    </lineage>
</organism>
<feature type="compositionally biased region" description="Basic and acidic residues" evidence="1">
    <location>
        <begin position="87"/>
        <end position="96"/>
    </location>
</feature>
<feature type="compositionally biased region" description="Acidic residues" evidence="1">
    <location>
        <begin position="213"/>
        <end position="222"/>
    </location>
</feature>
<feature type="compositionally biased region" description="Polar residues" evidence="1">
    <location>
        <begin position="147"/>
        <end position="159"/>
    </location>
</feature>
<feature type="compositionally biased region" description="Basic and acidic residues" evidence="1">
    <location>
        <begin position="237"/>
        <end position="266"/>
    </location>
</feature>
<keyword evidence="4" id="KW-1185">Reference proteome</keyword>
<feature type="region of interest" description="Disordered" evidence="1">
    <location>
        <begin position="28"/>
        <end position="266"/>
    </location>
</feature>
<gene>
    <name evidence="3" type="ORF">BJ684DRAFT_21510</name>
</gene>
<proteinExistence type="predicted"/>
<feature type="compositionally biased region" description="Basic and acidic residues" evidence="1">
    <location>
        <begin position="63"/>
        <end position="73"/>
    </location>
</feature>
<protein>
    <submittedName>
        <fullName evidence="3">Uncharacterized protein</fullName>
    </submittedName>
</protein>
<feature type="compositionally biased region" description="Low complexity" evidence="1">
    <location>
        <begin position="162"/>
        <end position="172"/>
    </location>
</feature>
<sequence>MHLPTLRTTSMLVVLVFMTSQAMSLPVFTPAGDTPTDHSRPSEDQDPSLLDKTASALGQTRATLKDAASDARESLSSLPKPTISFKSDADSRRKGENAPLGTSIKTPEEGENAPLDSSDILPGDVREGELLMSLDDSGPDEDVESLFSDNDVSGGNSTHPAFFSDSGDSSSGELSDVTTELPDDDAFPSHGKGSEPPGSLKGAKPFRVVIPSSDDESLESFPEDSQKPSSNSPLENARGKDATPREEPKSRQVTLKAEDVPREHKE</sequence>
<dbReference type="EMBL" id="KZ988581">
    <property type="protein sequence ID" value="RKP11916.1"/>
    <property type="molecule type" value="Genomic_DNA"/>
</dbReference>